<keyword evidence="2" id="KW-1185">Reference proteome</keyword>
<dbReference type="EMBL" id="SRLO01000904">
    <property type="protein sequence ID" value="TNN44412.1"/>
    <property type="molecule type" value="Genomic_DNA"/>
</dbReference>
<dbReference type="Proteomes" id="UP000314294">
    <property type="component" value="Unassembled WGS sequence"/>
</dbReference>
<proteinExistence type="predicted"/>
<reference evidence="1 2" key="1">
    <citation type="submission" date="2019-03" db="EMBL/GenBank/DDBJ databases">
        <title>First draft genome of Liparis tanakae, snailfish: a comprehensive survey of snailfish specific genes.</title>
        <authorList>
            <person name="Kim W."/>
            <person name="Song I."/>
            <person name="Jeong J.-H."/>
            <person name="Kim D."/>
            <person name="Kim S."/>
            <person name="Ryu S."/>
            <person name="Song J.Y."/>
            <person name="Lee S.K."/>
        </authorList>
    </citation>
    <scope>NUCLEOTIDE SEQUENCE [LARGE SCALE GENOMIC DNA]</scope>
    <source>
        <tissue evidence="1">Muscle</tissue>
    </source>
</reference>
<name>A0A4Z2FVQ2_9TELE</name>
<protein>
    <submittedName>
        <fullName evidence="1">Uncharacterized protein</fullName>
    </submittedName>
</protein>
<evidence type="ECO:0000313" key="1">
    <source>
        <dbReference type="EMBL" id="TNN44412.1"/>
    </source>
</evidence>
<sequence length="67" mass="7597">MGSRSRVLRDQASEAWRPGGVAMKAWPWRRGHEGVALEAWPWRRGHEGVALEAWPWRPGGVAPEAWP</sequence>
<dbReference type="AlphaFoldDB" id="A0A4Z2FVQ2"/>
<comment type="caution">
    <text evidence="1">The sequence shown here is derived from an EMBL/GenBank/DDBJ whole genome shotgun (WGS) entry which is preliminary data.</text>
</comment>
<organism evidence="1 2">
    <name type="scientific">Liparis tanakae</name>
    <name type="common">Tanaka's snailfish</name>
    <dbReference type="NCBI Taxonomy" id="230148"/>
    <lineage>
        <taxon>Eukaryota</taxon>
        <taxon>Metazoa</taxon>
        <taxon>Chordata</taxon>
        <taxon>Craniata</taxon>
        <taxon>Vertebrata</taxon>
        <taxon>Euteleostomi</taxon>
        <taxon>Actinopterygii</taxon>
        <taxon>Neopterygii</taxon>
        <taxon>Teleostei</taxon>
        <taxon>Neoteleostei</taxon>
        <taxon>Acanthomorphata</taxon>
        <taxon>Eupercaria</taxon>
        <taxon>Perciformes</taxon>
        <taxon>Cottioidei</taxon>
        <taxon>Cottales</taxon>
        <taxon>Liparidae</taxon>
        <taxon>Liparis</taxon>
    </lineage>
</organism>
<gene>
    <name evidence="1" type="ORF">EYF80_045405</name>
</gene>
<accession>A0A4Z2FVQ2</accession>
<evidence type="ECO:0000313" key="2">
    <source>
        <dbReference type="Proteomes" id="UP000314294"/>
    </source>
</evidence>